<dbReference type="HOGENOM" id="CLU_2709022_0_0_1"/>
<feature type="region of interest" description="Disordered" evidence="1">
    <location>
        <begin position="1"/>
        <end position="20"/>
    </location>
</feature>
<dbReference type="AlphaFoldDB" id="A0A0E0G926"/>
<sequence length="73" mass="7350">MARGRRPGRGGRASPVPNHLATGSAPVAIVIAATTAVVWRGGEGKVATAGSERGREGESRVAATGSERGEQGR</sequence>
<proteinExistence type="predicted"/>
<reference evidence="2" key="1">
    <citation type="submission" date="2015-04" db="UniProtKB">
        <authorList>
            <consortium name="EnsemblPlants"/>
        </authorList>
    </citation>
    <scope>IDENTIFICATION</scope>
    <source>
        <strain evidence="2">SL10</strain>
    </source>
</reference>
<evidence type="ECO:0000313" key="3">
    <source>
        <dbReference type="Proteomes" id="UP000006591"/>
    </source>
</evidence>
<feature type="region of interest" description="Disordered" evidence="1">
    <location>
        <begin position="45"/>
        <end position="73"/>
    </location>
</feature>
<dbReference type="Proteomes" id="UP000006591">
    <property type="component" value="Chromosome 2"/>
</dbReference>
<reference evidence="2" key="2">
    <citation type="submission" date="2018-04" db="EMBL/GenBank/DDBJ databases">
        <title>OnivRS2 (Oryza nivara Reference Sequence Version 2).</title>
        <authorList>
            <person name="Zhang J."/>
            <person name="Kudrna D."/>
            <person name="Lee S."/>
            <person name="Talag J."/>
            <person name="Rajasekar S."/>
            <person name="Welchert J."/>
            <person name="Hsing Y.-I."/>
            <person name="Wing R.A."/>
        </authorList>
    </citation>
    <scope>NUCLEOTIDE SEQUENCE [LARGE SCALE GENOMIC DNA]</scope>
    <source>
        <strain evidence="2">SL10</strain>
    </source>
</reference>
<dbReference type="Gramene" id="ONIVA02G24810.1">
    <property type="protein sequence ID" value="ONIVA02G24810.1"/>
    <property type="gene ID" value="ONIVA02G24810"/>
</dbReference>
<organism evidence="2">
    <name type="scientific">Oryza nivara</name>
    <name type="common">Indian wild rice</name>
    <name type="synonym">Oryza sativa f. spontanea</name>
    <dbReference type="NCBI Taxonomy" id="4536"/>
    <lineage>
        <taxon>Eukaryota</taxon>
        <taxon>Viridiplantae</taxon>
        <taxon>Streptophyta</taxon>
        <taxon>Embryophyta</taxon>
        <taxon>Tracheophyta</taxon>
        <taxon>Spermatophyta</taxon>
        <taxon>Magnoliopsida</taxon>
        <taxon>Liliopsida</taxon>
        <taxon>Poales</taxon>
        <taxon>Poaceae</taxon>
        <taxon>BOP clade</taxon>
        <taxon>Oryzoideae</taxon>
        <taxon>Oryzeae</taxon>
        <taxon>Oryzinae</taxon>
        <taxon>Oryza</taxon>
    </lineage>
</organism>
<evidence type="ECO:0000256" key="1">
    <source>
        <dbReference type="SAM" id="MobiDB-lite"/>
    </source>
</evidence>
<name>A0A0E0G926_ORYNI</name>
<keyword evidence="3" id="KW-1185">Reference proteome</keyword>
<evidence type="ECO:0000313" key="2">
    <source>
        <dbReference type="EnsemblPlants" id="ONIVA02G24810.1"/>
    </source>
</evidence>
<protein>
    <submittedName>
        <fullName evidence="2">Uncharacterized protein</fullName>
    </submittedName>
</protein>
<accession>A0A0E0G926</accession>
<dbReference type="EnsemblPlants" id="ONIVA02G24810.1">
    <property type="protein sequence ID" value="ONIVA02G24810.1"/>
    <property type="gene ID" value="ONIVA02G24810"/>
</dbReference>